<protein>
    <submittedName>
        <fullName evidence="2">Uncharacterized protein</fullName>
    </submittedName>
</protein>
<proteinExistence type="predicted"/>
<dbReference type="AlphaFoldDB" id="A0A8E2EIL1"/>
<feature type="region of interest" description="Disordered" evidence="1">
    <location>
        <begin position="84"/>
        <end position="124"/>
    </location>
</feature>
<gene>
    <name evidence="2" type="ORF">K432DRAFT_101785</name>
</gene>
<evidence type="ECO:0000313" key="2">
    <source>
        <dbReference type="EMBL" id="OCK84676.1"/>
    </source>
</evidence>
<organism evidence="2 3">
    <name type="scientific">Lepidopterella palustris CBS 459.81</name>
    <dbReference type="NCBI Taxonomy" id="1314670"/>
    <lineage>
        <taxon>Eukaryota</taxon>
        <taxon>Fungi</taxon>
        <taxon>Dikarya</taxon>
        <taxon>Ascomycota</taxon>
        <taxon>Pezizomycotina</taxon>
        <taxon>Dothideomycetes</taxon>
        <taxon>Pleosporomycetidae</taxon>
        <taxon>Mytilinidiales</taxon>
        <taxon>Argynnaceae</taxon>
        <taxon>Lepidopterella</taxon>
    </lineage>
</organism>
<accession>A0A8E2EIL1</accession>
<sequence length="247" mass="28652">MAEQPRGHSQSWPMYGILNLCRWERVCGYCNSDAFSSFEDLCEHVQDKHAVSGRRSMGINTEPIKDESACDCYFNRITNNDSSKMDDQFLSQPNKRTRGGLNKRVSKRNRYYRPSESEPQRPRPMEVAVKPISPDHYANMTAFNLAVRLETYFRQKLRQIIKDALAADVESIFIHKEVNQLIMEMEQLGSKLEKVQKEDGENIDSAETFCRAATVWMFFAYRALREDEVIRGLNAEMKYAGIEGQWL</sequence>
<dbReference type="Proteomes" id="UP000250266">
    <property type="component" value="Unassembled WGS sequence"/>
</dbReference>
<dbReference type="EMBL" id="KV744832">
    <property type="protein sequence ID" value="OCK84676.1"/>
    <property type="molecule type" value="Genomic_DNA"/>
</dbReference>
<feature type="compositionally biased region" description="Basic and acidic residues" evidence="1">
    <location>
        <begin position="113"/>
        <end position="124"/>
    </location>
</feature>
<evidence type="ECO:0000256" key="1">
    <source>
        <dbReference type="SAM" id="MobiDB-lite"/>
    </source>
</evidence>
<name>A0A8E2EIL1_9PEZI</name>
<keyword evidence="3" id="KW-1185">Reference proteome</keyword>
<reference evidence="2 3" key="1">
    <citation type="journal article" date="2016" name="Nat. Commun.">
        <title>Ectomycorrhizal ecology is imprinted in the genome of the dominant symbiotic fungus Cenococcum geophilum.</title>
        <authorList>
            <consortium name="DOE Joint Genome Institute"/>
            <person name="Peter M."/>
            <person name="Kohler A."/>
            <person name="Ohm R.A."/>
            <person name="Kuo A."/>
            <person name="Krutzmann J."/>
            <person name="Morin E."/>
            <person name="Arend M."/>
            <person name="Barry K.W."/>
            <person name="Binder M."/>
            <person name="Choi C."/>
            <person name="Clum A."/>
            <person name="Copeland A."/>
            <person name="Grisel N."/>
            <person name="Haridas S."/>
            <person name="Kipfer T."/>
            <person name="LaButti K."/>
            <person name="Lindquist E."/>
            <person name="Lipzen A."/>
            <person name="Maire R."/>
            <person name="Meier B."/>
            <person name="Mihaltcheva S."/>
            <person name="Molinier V."/>
            <person name="Murat C."/>
            <person name="Poggeler S."/>
            <person name="Quandt C.A."/>
            <person name="Sperisen C."/>
            <person name="Tritt A."/>
            <person name="Tisserant E."/>
            <person name="Crous P.W."/>
            <person name="Henrissat B."/>
            <person name="Nehls U."/>
            <person name="Egli S."/>
            <person name="Spatafora J.W."/>
            <person name="Grigoriev I.V."/>
            <person name="Martin F.M."/>
        </authorList>
    </citation>
    <scope>NUCLEOTIDE SEQUENCE [LARGE SCALE GENOMIC DNA]</scope>
    <source>
        <strain evidence="2 3">CBS 459.81</strain>
    </source>
</reference>
<evidence type="ECO:0000313" key="3">
    <source>
        <dbReference type="Proteomes" id="UP000250266"/>
    </source>
</evidence>